<proteinExistence type="inferred from homology"/>
<comment type="cofactor">
    <cofactor evidence="1">
        <name>pyridoxal 5'-phosphate</name>
        <dbReference type="ChEBI" id="CHEBI:597326"/>
    </cofactor>
</comment>
<dbReference type="EMBL" id="CACVBM020001640">
    <property type="protein sequence ID" value="CAA7056420.1"/>
    <property type="molecule type" value="Genomic_DNA"/>
</dbReference>
<evidence type="ECO:0000313" key="4">
    <source>
        <dbReference type="Proteomes" id="UP000467841"/>
    </source>
</evidence>
<dbReference type="PANTHER" id="PTHR43713">
    <property type="entry name" value="GLUTAMATE-1-SEMIALDEHYDE 2,1-AMINOMUTASE"/>
    <property type="match status" value="1"/>
</dbReference>
<accession>A0A6D2KVH8</accession>
<dbReference type="InterPro" id="IPR005814">
    <property type="entry name" value="Aminotrans_3"/>
</dbReference>
<comment type="similarity">
    <text evidence="2">Belongs to the class-III pyridoxal-phosphate-dependent aminotransferase family.</text>
</comment>
<evidence type="ECO:0000256" key="2">
    <source>
        <dbReference type="RuleBase" id="RU003560"/>
    </source>
</evidence>
<dbReference type="GO" id="GO:0009507">
    <property type="term" value="C:chloroplast"/>
    <property type="evidence" value="ECO:0007669"/>
    <property type="project" value="TreeGrafter"/>
</dbReference>
<dbReference type="AlphaFoldDB" id="A0A6D2KVH8"/>
<dbReference type="PANTHER" id="PTHR43713:SF3">
    <property type="entry name" value="GLUTAMATE-1-SEMIALDEHYDE 2,1-AMINOMUTASE 1, CHLOROPLASTIC-RELATED"/>
    <property type="match status" value="1"/>
</dbReference>
<dbReference type="GO" id="GO:0030170">
    <property type="term" value="F:pyridoxal phosphate binding"/>
    <property type="evidence" value="ECO:0007669"/>
    <property type="project" value="InterPro"/>
</dbReference>
<sequence>MSAREIATMAATLTGSRIALGFSCSAKISQRAPSPSSSSSSRCCIKMSVSGRREEEEFHSSAIRGSFQYCQALGETMKKGTSFGAPCLLENVLAETVISAVPSIEMVRFVNSGTEACMGVLRLARAFTGKQKFIKFEGCYHGHDNSFLVKAAPHNDLAAVEKLFEANRGEMAAIIVEPVVGNSGFITPKPEFLDGIRRISIFDEVMTGCGLAYGGAQEYFGITPDLATLGKNIGGGHIKRLRIISRYMMHLQVDFSEDTSQVQGGVAHVLNKRRRTSRTGCSLIELFPSNIPMWHELPVGLQITSKALTN</sequence>
<reference evidence="3" key="1">
    <citation type="submission" date="2020-01" db="EMBL/GenBank/DDBJ databases">
        <authorList>
            <person name="Mishra B."/>
        </authorList>
    </citation>
    <scope>NUCLEOTIDE SEQUENCE [LARGE SCALE GENOMIC DNA]</scope>
</reference>
<dbReference type="Gene3D" id="3.40.640.10">
    <property type="entry name" value="Type I PLP-dependent aspartate aminotransferase-like (Major domain)"/>
    <property type="match status" value="2"/>
</dbReference>
<gene>
    <name evidence="3" type="ORF">MERR_LOCUS43656</name>
</gene>
<evidence type="ECO:0000313" key="3">
    <source>
        <dbReference type="EMBL" id="CAA7056420.1"/>
    </source>
</evidence>
<organism evidence="3 4">
    <name type="scientific">Microthlaspi erraticum</name>
    <dbReference type="NCBI Taxonomy" id="1685480"/>
    <lineage>
        <taxon>Eukaryota</taxon>
        <taxon>Viridiplantae</taxon>
        <taxon>Streptophyta</taxon>
        <taxon>Embryophyta</taxon>
        <taxon>Tracheophyta</taxon>
        <taxon>Spermatophyta</taxon>
        <taxon>Magnoliopsida</taxon>
        <taxon>eudicotyledons</taxon>
        <taxon>Gunneridae</taxon>
        <taxon>Pentapetalae</taxon>
        <taxon>rosids</taxon>
        <taxon>malvids</taxon>
        <taxon>Brassicales</taxon>
        <taxon>Brassicaceae</taxon>
        <taxon>Coluteocarpeae</taxon>
        <taxon>Microthlaspi</taxon>
    </lineage>
</organism>
<dbReference type="Pfam" id="PF00202">
    <property type="entry name" value="Aminotran_3"/>
    <property type="match status" value="2"/>
</dbReference>
<keyword evidence="2" id="KW-0663">Pyridoxal phosphate</keyword>
<dbReference type="SUPFAM" id="SSF53383">
    <property type="entry name" value="PLP-dependent transferases"/>
    <property type="match status" value="1"/>
</dbReference>
<keyword evidence="4" id="KW-1185">Reference proteome</keyword>
<protein>
    <recommendedName>
        <fullName evidence="5">Glutamate-1-semialdehyde 2,1-aminomutase</fullName>
    </recommendedName>
</protein>
<dbReference type="InterPro" id="IPR015421">
    <property type="entry name" value="PyrdxlP-dep_Trfase_major"/>
</dbReference>
<dbReference type="InterPro" id="IPR015424">
    <property type="entry name" value="PyrdxlP-dep_Trfase"/>
</dbReference>
<evidence type="ECO:0008006" key="5">
    <source>
        <dbReference type="Google" id="ProtNLM"/>
    </source>
</evidence>
<dbReference type="OrthoDB" id="1680417at2759"/>
<comment type="caution">
    <text evidence="3">The sequence shown here is derived from an EMBL/GenBank/DDBJ whole genome shotgun (WGS) entry which is preliminary data.</text>
</comment>
<dbReference type="GO" id="GO:0008483">
    <property type="term" value="F:transaminase activity"/>
    <property type="evidence" value="ECO:0007669"/>
    <property type="project" value="InterPro"/>
</dbReference>
<name>A0A6D2KVH8_9BRAS</name>
<evidence type="ECO:0000256" key="1">
    <source>
        <dbReference type="ARBA" id="ARBA00001933"/>
    </source>
</evidence>
<dbReference type="Proteomes" id="UP000467841">
    <property type="component" value="Unassembled WGS sequence"/>
</dbReference>